<dbReference type="AlphaFoldDB" id="A0A9Q0M2V1"/>
<evidence type="ECO:0000313" key="2">
    <source>
        <dbReference type="Proteomes" id="UP001142055"/>
    </source>
</evidence>
<keyword evidence="2" id="KW-1185">Reference proteome</keyword>
<comment type="caution">
    <text evidence="1">The sequence shown here is derived from an EMBL/GenBank/DDBJ whole genome shotgun (WGS) entry which is preliminary data.</text>
</comment>
<protein>
    <submittedName>
        <fullName evidence="1">Uncharacterized protein</fullName>
    </submittedName>
</protein>
<sequence>MNGTILEMKDDVAIVQRCYGMPFVTIMFKIKFVNHYNHLDPPELPPRERTRQQNERADRFNQVTFSFLSRLETKNNAPMNTLARTMVNGIRIGRNQLGIGIFNSGRSPSVTASEIKAFSLGLLEMVNEWERFMEQEALQYCNKETVLKGDIK</sequence>
<gene>
    <name evidence="1" type="ORF">RDWZM_008835</name>
</gene>
<proteinExistence type="predicted"/>
<accession>A0A9Q0M2V1</accession>
<organism evidence="1 2">
    <name type="scientific">Blomia tropicalis</name>
    <name type="common">Mite</name>
    <dbReference type="NCBI Taxonomy" id="40697"/>
    <lineage>
        <taxon>Eukaryota</taxon>
        <taxon>Metazoa</taxon>
        <taxon>Ecdysozoa</taxon>
        <taxon>Arthropoda</taxon>
        <taxon>Chelicerata</taxon>
        <taxon>Arachnida</taxon>
        <taxon>Acari</taxon>
        <taxon>Acariformes</taxon>
        <taxon>Sarcoptiformes</taxon>
        <taxon>Astigmata</taxon>
        <taxon>Glycyphagoidea</taxon>
        <taxon>Echimyopodidae</taxon>
        <taxon>Blomia</taxon>
    </lineage>
</organism>
<evidence type="ECO:0000313" key="1">
    <source>
        <dbReference type="EMBL" id="KAJ6217678.1"/>
    </source>
</evidence>
<dbReference type="EMBL" id="JAPWDV010000003">
    <property type="protein sequence ID" value="KAJ6217678.1"/>
    <property type="molecule type" value="Genomic_DNA"/>
</dbReference>
<dbReference type="Proteomes" id="UP001142055">
    <property type="component" value="Chromosome 3"/>
</dbReference>
<name>A0A9Q0M2V1_BLOTA</name>
<reference evidence="1" key="1">
    <citation type="submission" date="2022-12" db="EMBL/GenBank/DDBJ databases">
        <title>Genome assemblies of Blomia tropicalis.</title>
        <authorList>
            <person name="Cui Y."/>
        </authorList>
    </citation>
    <scope>NUCLEOTIDE SEQUENCE</scope>
    <source>
        <tissue evidence="1">Adult mites</tissue>
    </source>
</reference>